<evidence type="ECO:0000313" key="2">
    <source>
        <dbReference type="Proteomes" id="UP000321245"/>
    </source>
</evidence>
<gene>
    <name evidence="1" type="ORF">EB1_12340</name>
</gene>
<accession>A0A511NF32</accession>
<reference evidence="1 2" key="1">
    <citation type="submission" date="2019-07" db="EMBL/GenBank/DDBJ databases">
        <title>Whole genome shotgun sequence of Empedobacter brevis NBRC 14943.</title>
        <authorList>
            <person name="Hosoyama A."/>
            <person name="Uohara A."/>
            <person name="Ohji S."/>
            <person name="Ichikawa N."/>
        </authorList>
    </citation>
    <scope>NUCLEOTIDE SEQUENCE [LARGE SCALE GENOMIC DNA]</scope>
    <source>
        <strain evidence="1 2">NBRC 14943</strain>
    </source>
</reference>
<name>A0A511NF32_9FLAO</name>
<dbReference type="Gene3D" id="2.60.40.2410">
    <property type="entry name" value="Uncharacterised protein PF12988, DUF3872"/>
    <property type="match status" value="1"/>
</dbReference>
<dbReference type="InterPro" id="IPR024355">
    <property type="entry name" value="TraQ_bacteroidetes"/>
</dbReference>
<dbReference type="OrthoDB" id="669114at2"/>
<organism evidence="1 2">
    <name type="scientific">Empedobacter brevis NBRC 14943 = ATCC 43319</name>
    <dbReference type="NCBI Taxonomy" id="1218108"/>
    <lineage>
        <taxon>Bacteria</taxon>
        <taxon>Pseudomonadati</taxon>
        <taxon>Bacteroidota</taxon>
        <taxon>Flavobacteriia</taxon>
        <taxon>Flavobacteriales</taxon>
        <taxon>Weeksellaceae</taxon>
        <taxon>Empedobacter</taxon>
    </lineage>
</organism>
<protein>
    <submittedName>
        <fullName evidence="1">Conjugal transfer protein</fullName>
    </submittedName>
</protein>
<dbReference type="Proteomes" id="UP000321245">
    <property type="component" value="Unassembled WGS sequence"/>
</dbReference>
<dbReference type="STRING" id="1218108.GCA_000382425_02531"/>
<dbReference type="Pfam" id="PF12988">
    <property type="entry name" value="TraQ_transposon"/>
    <property type="match status" value="1"/>
</dbReference>
<dbReference type="InterPro" id="IPR038707">
    <property type="entry name" value="TraQ_sf"/>
</dbReference>
<evidence type="ECO:0000313" key="1">
    <source>
        <dbReference type="EMBL" id="GEM51444.1"/>
    </source>
</evidence>
<proteinExistence type="predicted"/>
<sequence length="144" mass="17191">MKNNTFTYTIRIVIAFLCSIYFGCKNDNELDIQQNFPFEIHIMPVPNEIKVGQKVEIRFTIVPTGNYKNRHYQLHYFQFDGEGILQYDNEEPYHPNDLYELPKEQFRLYYTSKSSVSQSFDVWISDNFGNEKQVSFQFNSRDKS</sequence>
<comment type="caution">
    <text evidence="1">The sequence shown here is derived from an EMBL/GenBank/DDBJ whole genome shotgun (WGS) entry which is preliminary data.</text>
</comment>
<dbReference type="EMBL" id="BJXC01000006">
    <property type="protein sequence ID" value="GEM51444.1"/>
    <property type="molecule type" value="Genomic_DNA"/>
</dbReference>
<keyword evidence="2" id="KW-1185">Reference proteome</keyword>
<dbReference type="GeneID" id="84650652"/>
<dbReference type="AlphaFoldDB" id="A0A511NF32"/>
<dbReference type="RefSeq" id="WP_019976007.1">
    <property type="nucleotide sequence ID" value="NZ_BJXC01000006.1"/>
</dbReference>